<name>A0AC34QJB5_9BILA</name>
<evidence type="ECO:0000313" key="2">
    <source>
        <dbReference type="WBParaSite" id="JU765_v2.g16842.t1"/>
    </source>
</evidence>
<dbReference type="Proteomes" id="UP000887576">
    <property type="component" value="Unplaced"/>
</dbReference>
<dbReference type="WBParaSite" id="JU765_v2.g16842.t1">
    <property type="protein sequence ID" value="JU765_v2.g16842.t1"/>
    <property type="gene ID" value="JU765_v2.g16842"/>
</dbReference>
<sequence length="753" mass="86304">MERIARHVPVYVDFQEALDTNSSKEYSRVFSTSYSSSLTLILKLRKVEDSTFALEISFRDTPKTKIEKYGWCVYIGGAFYEHDRRFVRSDGNPSDITPPIVNPASFIVDGVIVAVVDEYCPVKRPNLFNLKNYDLIIRCNDGQIRTHSYSWSHGSTIRNLIRHAERNEKGKKVIQLNTTYDILSLANRVIHGLTTKKFNYVVAKDLWTFLRENGFHQLNFDWMEVWLRENLNNNIVVDMAIFFREVRSLYSYCLDRIIDNNVEEHRLIDFANNHLQDHQDISDQVPGRINLIFIKMGKAAVYFLLFNVIMLFCGAFGTSSLSVTRSIDLTTQLARHVLNIEYKTDGTDTKSFLHVLSKADDEHLSYLVATDSTDRKLAVTKVPAPKDGNTDYIYYKIDLIDSATKDKPYKLRIEYVLTQILKPYPAQISQAEQQFMQYTGTVNYVSYYKIDSDTTNVKVGNGKVLSHSAGKASSEKIQVGPTTNVQPFTATPLTIHYENNSPFAVVTSLKRIIEVSHWGNIAIEDHVEVLHKGAELKGSFSRLEYQVDRRVKSPVVKVFKASLPIGARDIYYRDQIGNISTSNVRGLKNRIEVEMRPRFPLFGGWKTNYVLGYNVPSSDFLSSADSKFALKIPLIHPLFADMVIEKAEIQVVLPETATNVRIVKPYAVTHLPDTLYFSYLDTVGRPTINLVKENLVEWHSQSFTFYYDYSPSHLLREPLIAVIAFFLVFLVIIVFNRFDFSISRKQVPHLKVN</sequence>
<organism evidence="1 2">
    <name type="scientific">Panagrolaimus sp. JU765</name>
    <dbReference type="NCBI Taxonomy" id="591449"/>
    <lineage>
        <taxon>Eukaryota</taxon>
        <taxon>Metazoa</taxon>
        <taxon>Ecdysozoa</taxon>
        <taxon>Nematoda</taxon>
        <taxon>Chromadorea</taxon>
        <taxon>Rhabditida</taxon>
        <taxon>Tylenchina</taxon>
        <taxon>Panagrolaimomorpha</taxon>
        <taxon>Panagrolaimoidea</taxon>
        <taxon>Panagrolaimidae</taxon>
        <taxon>Panagrolaimus</taxon>
    </lineage>
</organism>
<evidence type="ECO:0000313" key="1">
    <source>
        <dbReference type="Proteomes" id="UP000887576"/>
    </source>
</evidence>
<proteinExistence type="predicted"/>
<accession>A0AC34QJB5</accession>
<reference evidence="2" key="1">
    <citation type="submission" date="2022-11" db="UniProtKB">
        <authorList>
            <consortium name="WormBaseParasite"/>
        </authorList>
    </citation>
    <scope>IDENTIFICATION</scope>
</reference>
<protein>
    <submittedName>
        <fullName evidence="2">Dolichyl-diphosphooligosaccharide--protein glycosyltransferase subunit 1</fullName>
    </submittedName>
</protein>